<dbReference type="GeneID" id="76629433"/>
<protein>
    <submittedName>
        <fullName evidence="2">CinA family protein</fullName>
    </submittedName>
</protein>
<organism evidence="2 3">
    <name type="scientific">Halovenus salina</name>
    <dbReference type="NCBI Taxonomy" id="1510225"/>
    <lineage>
        <taxon>Archaea</taxon>
        <taxon>Methanobacteriati</taxon>
        <taxon>Methanobacteriota</taxon>
        <taxon>Stenosarchaea group</taxon>
        <taxon>Halobacteria</taxon>
        <taxon>Halobacteriales</taxon>
        <taxon>Haloarculaceae</taxon>
        <taxon>Halovenus</taxon>
    </lineage>
</organism>
<dbReference type="EMBL" id="JBHSZI010000001">
    <property type="protein sequence ID" value="MFC7057558.1"/>
    <property type="molecule type" value="Genomic_DNA"/>
</dbReference>
<proteinExistence type="predicted"/>
<dbReference type="InterPro" id="IPR008136">
    <property type="entry name" value="CinA_C"/>
</dbReference>
<comment type="caution">
    <text evidence="2">The sequence shown here is derived from an EMBL/GenBank/DDBJ whole genome shotgun (WGS) entry which is preliminary data.</text>
</comment>
<sequence length="171" mass="17658">MASSTARELGDRLRGAEQTLALAESCTGGLLASTITDVPGSSDYFDRSLVTYSNEAKQELLGVSRESLDADGAVSEAVAVEMAAGVRDTAGTTWGVSTTGIAGPGGGTEEKPVGTVCIGVAYAAPWGSERSTARVERYEFDGDRTECKAQFVDQALADLSSAVDEVISPPD</sequence>
<dbReference type="NCBIfam" id="TIGR00199">
    <property type="entry name" value="PncC_domain"/>
    <property type="match status" value="1"/>
</dbReference>
<evidence type="ECO:0000259" key="1">
    <source>
        <dbReference type="Pfam" id="PF02464"/>
    </source>
</evidence>
<dbReference type="Gene3D" id="3.90.950.20">
    <property type="entry name" value="CinA-like"/>
    <property type="match status" value="1"/>
</dbReference>
<dbReference type="RefSeq" id="WP_267164149.1">
    <property type="nucleotide sequence ID" value="NZ_CP112972.1"/>
</dbReference>
<dbReference type="AlphaFoldDB" id="A0ABD5W073"/>
<evidence type="ECO:0000313" key="3">
    <source>
        <dbReference type="Proteomes" id="UP001596445"/>
    </source>
</evidence>
<feature type="domain" description="CinA C-terminal" evidence="1">
    <location>
        <begin position="4"/>
        <end position="161"/>
    </location>
</feature>
<dbReference type="Pfam" id="PF02464">
    <property type="entry name" value="CinA"/>
    <property type="match status" value="1"/>
</dbReference>
<name>A0ABD5W073_9EURY</name>
<reference evidence="2 3" key="1">
    <citation type="journal article" date="2019" name="Int. J. Syst. Evol. Microbiol.">
        <title>The Global Catalogue of Microorganisms (GCM) 10K type strain sequencing project: providing services to taxonomists for standard genome sequencing and annotation.</title>
        <authorList>
            <consortium name="The Broad Institute Genomics Platform"/>
            <consortium name="The Broad Institute Genome Sequencing Center for Infectious Disease"/>
            <person name="Wu L."/>
            <person name="Ma J."/>
        </authorList>
    </citation>
    <scope>NUCLEOTIDE SEQUENCE [LARGE SCALE GENOMIC DNA]</scope>
    <source>
        <strain evidence="2 3">JCM 30072</strain>
    </source>
</reference>
<dbReference type="InterPro" id="IPR036653">
    <property type="entry name" value="CinA-like_C"/>
</dbReference>
<dbReference type="SUPFAM" id="SSF142433">
    <property type="entry name" value="CinA-like"/>
    <property type="match status" value="1"/>
</dbReference>
<evidence type="ECO:0000313" key="2">
    <source>
        <dbReference type="EMBL" id="MFC7057558.1"/>
    </source>
</evidence>
<dbReference type="Proteomes" id="UP001596445">
    <property type="component" value="Unassembled WGS sequence"/>
</dbReference>
<gene>
    <name evidence="2" type="ORF">ACFQQG_04430</name>
</gene>
<keyword evidence="3" id="KW-1185">Reference proteome</keyword>
<accession>A0ABD5W073</accession>